<dbReference type="STRING" id="380248.SAMN05216251_108138"/>
<keyword evidence="2" id="KW-1185">Reference proteome</keyword>
<dbReference type="AlphaFoldDB" id="A0A1I2FXB8"/>
<reference evidence="2" key="1">
    <citation type="submission" date="2016-10" db="EMBL/GenBank/DDBJ databases">
        <authorList>
            <person name="Varghese N."/>
            <person name="Submissions S."/>
        </authorList>
    </citation>
    <scope>NUCLEOTIDE SEQUENCE [LARGE SCALE GENOMIC DNA]</scope>
    <source>
        <strain evidence="2">CGMCC 4.3510</strain>
    </source>
</reference>
<evidence type="ECO:0000313" key="1">
    <source>
        <dbReference type="EMBL" id="SFF10015.1"/>
    </source>
</evidence>
<dbReference type="RefSeq" id="WP_093714127.1">
    <property type="nucleotide sequence ID" value="NZ_FONG01000008.1"/>
</dbReference>
<proteinExistence type="predicted"/>
<dbReference type="EMBL" id="FONG01000008">
    <property type="protein sequence ID" value="SFF10015.1"/>
    <property type="molecule type" value="Genomic_DNA"/>
</dbReference>
<protein>
    <submittedName>
        <fullName evidence="1">Uncharacterized protein</fullName>
    </submittedName>
</protein>
<organism evidence="1 2">
    <name type="scientific">Actinacidiphila alni</name>
    <dbReference type="NCBI Taxonomy" id="380248"/>
    <lineage>
        <taxon>Bacteria</taxon>
        <taxon>Bacillati</taxon>
        <taxon>Actinomycetota</taxon>
        <taxon>Actinomycetes</taxon>
        <taxon>Kitasatosporales</taxon>
        <taxon>Streptomycetaceae</taxon>
        <taxon>Actinacidiphila</taxon>
    </lineage>
</organism>
<gene>
    <name evidence="1" type="ORF">SAMN05216251_108138</name>
</gene>
<accession>A0A1I2FXB8</accession>
<name>A0A1I2FXB8_9ACTN</name>
<evidence type="ECO:0000313" key="2">
    <source>
        <dbReference type="Proteomes" id="UP000199323"/>
    </source>
</evidence>
<sequence length="228" mass="24777">MTVHDTARLLPAVPELRDHCRALAMLEAILSPPWENRYYSFDAHWSDTEEMASMSNGCGDEYAIVFSPNGAYVRGFAHESRMSPYADDAPWPGVLDDVPAAFRPCVDEPAFCDEDGMPVVTACLWREPADTAWRTGTAIEFPDSPDGDPDGAALLFPLLTDRGADAYRAFAEDYYDVPVAPDAVRHVLALRPLTSAVVSALNPDLGIAELTDDITSIGYPRASGEPAP</sequence>
<dbReference type="Proteomes" id="UP000199323">
    <property type="component" value="Unassembled WGS sequence"/>
</dbReference>
<dbReference type="OrthoDB" id="361945at2"/>